<accession>F5RQA5</accession>
<evidence type="ECO:0000256" key="1">
    <source>
        <dbReference type="SAM" id="MobiDB-lite"/>
    </source>
</evidence>
<protein>
    <submittedName>
        <fullName evidence="2">Nitrogen fixation protein FixI</fullName>
        <ecNumber evidence="2">3.6.3.-</ecNumber>
    </submittedName>
</protein>
<reference evidence="2 3" key="1">
    <citation type="submission" date="2011-04" db="EMBL/GenBank/DDBJ databases">
        <authorList>
            <person name="Muzny D."/>
            <person name="Qin X."/>
            <person name="Deng J."/>
            <person name="Jiang H."/>
            <person name="Liu Y."/>
            <person name="Qu J."/>
            <person name="Song X.-Z."/>
            <person name="Zhang L."/>
            <person name="Thornton R."/>
            <person name="Coyle M."/>
            <person name="Francisco L."/>
            <person name="Jackson L."/>
            <person name="Javaid M."/>
            <person name="Korchina V."/>
            <person name="Kovar C."/>
            <person name="Mata R."/>
            <person name="Mathew T."/>
            <person name="Ngo R."/>
            <person name="Nguyen L."/>
            <person name="Nguyen N."/>
            <person name="Okwuonu G."/>
            <person name="Ongeri F."/>
            <person name="Pham C."/>
            <person name="Simmons D."/>
            <person name="Wilczek-Boney K."/>
            <person name="Hale W."/>
            <person name="Jakkamsetti A."/>
            <person name="Pham P."/>
            <person name="Ruth R."/>
            <person name="San Lucas F."/>
            <person name="Warren J."/>
            <person name="Zhang J."/>
            <person name="Zhao Z."/>
            <person name="Zhou C."/>
            <person name="Zhu D."/>
            <person name="Lee S."/>
            <person name="Bess C."/>
            <person name="Blankenburg K."/>
            <person name="Forbes L."/>
            <person name="Fu Q."/>
            <person name="Gubbala S."/>
            <person name="Hirani K."/>
            <person name="Jayaseelan J.C."/>
            <person name="Lara F."/>
            <person name="Munidasa M."/>
            <person name="Palculict T."/>
            <person name="Patil S."/>
            <person name="Pu L.-L."/>
            <person name="Saada N."/>
            <person name="Tang L."/>
            <person name="Weissenberger G."/>
            <person name="Zhu Y."/>
            <person name="Hemphill L."/>
            <person name="Shang Y."/>
            <person name="Youmans B."/>
            <person name="Ayvaz T."/>
            <person name="Ross M."/>
            <person name="Santibanez J."/>
            <person name="Aqrawi P."/>
            <person name="Gross S."/>
            <person name="Joshi V."/>
            <person name="Fowler G."/>
            <person name="Nazareth L."/>
            <person name="Reid J."/>
            <person name="Worley K."/>
            <person name="Petrosino J."/>
            <person name="Highlander S."/>
            <person name="Gibbs R."/>
        </authorList>
    </citation>
    <scope>NUCLEOTIDE SEQUENCE [LARGE SCALE GENOMIC DNA]</scope>
    <source>
        <strain evidence="2 3">DSM 2778</strain>
    </source>
</reference>
<name>F5RQA5_9FIRM</name>
<evidence type="ECO:0000313" key="3">
    <source>
        <dbReference type="Proteomes" id="UP000004067"/>
    </source>
</evidence>
<keyword evidence="2" id="KW-0378">Hydrolase</keyword>
<evidence type="ECO:0000313" key="2">
    <source>
        <dbReference type="EMBL" id="EGK56939.1"/>
    </source>
</evidence>
<dbReference type="Proteomes" id="UP000004067">
    <property type="component" value="Unassembled WGS sequence"/>
</dbReference>
<dbReference type="HOGENOM" id="CLU_2506679_0_0_9"/>
<keyword evidence="3" id="KW-1185">Reference proteome</keyword>
<organism evidence="2 3">
    <name type="scientific">Centipeda periodontii DSM 2778</name>
    <dbReference type="NCBI Taxonomy" id="888060"/>
    <lineage>
        <taxon>Bacteria</taxon>
        <taxon>Bacillati</taxon>
        <taxon>Bacillota</taxon>
        <taxon>Negativicutes</taxon>
        <taxon>Selenomonadales</taxon>
        <taxon>Selenomonadaceae</taxon>
        <taxon>Centipeda</taxon>
    </lineage>
</organism>
<dbReference type="AlphaFoldDB" id="F5RQA5"/>
<gene>
    <name evidence="2" type="ORF">HMPREF9081_2441</name>
</gene>
<dbReference type="STRING" id="888060.HMPREF9081_2441"/>
<feature type="compositionally biased region" description="Polar residues" evidence="1">
    <location>
        <begin position="1"/>
        <end position="10"/>
    </location>
</feature>
<dbReference type="EC" id="3.6.3.-" evidence="2"/>
<comment type="caution">
    <text evidence="2">The sequence shown here is derived from an EMBL/GenBank/DDBJ whole genome shotgun (WGS) entry which is preliminary data.</text>
</comment>
<proteinExistence type="predicted"/>
<dbReference type="GO" id="GO:0016787">
    <property type="term" value="F:hydrolase activity"/>
    <property type="evidence" value="ECO:0007669"/>
    <property type="project" value="UniProtKB-KW"/>
</dbReference>
<dbReference type="EMBL" id="AFHQ01000060">
    <property type="protein sequence ID" value="EGK56939.1"/>
    <property type="molecule type" value="Genomic_DNA"/>
</dbReference>
<feature type="region of interest" description="Disordered" evidence="1">
    <location>
        <begin position="1"/>
        <end position="27"/>
    </location>
</feature>
<sequence length="85" mass="9001">MSTDAQSAPSTAYAVPLPRVERSTSSNHTSLSLVFLGRFPIRPVAQSAASFRTCFLDRSATGEALRYGILASPVATGEVANEVSR</sequence>